<evidence type="ECO:0000256" key="2">
    <source>
        <dbReference type="ARBA" id="ARBA00007727"/>
    </source>
</evidence>
<evidence type="ECO:0000313" key="11">
    <source>
        <dbReference type="Proteomes" id="UP000734854"/>
    </source>
</evidence>
<evidence type="ECO:0000259" key="9">
    <source>
        <dbReference type="Pfam" id="PF14416"/>
    </source>
</evidence>
<name>A0A8J5H9U7_ZINOF</name>
<comment type="similarity">
    <text evidence="2">Belongs to the PC-esterase family. TBL subfamily.</text>
</comment>
<dbReference type="AlphaFoldDB" id="A0A8J5H9U7"/>
<dbReference type="Pfam" id="PF13839">
    <property type="entry name" value="PC-Esterase"/>
    <property type="match status" value="1"/>
</dbReference>
<dbReference type="PANTHER" id="PTHR32285">
    <property type="entry name" value="PROTEIN TRICHOME BIREFRINGENCE-LIKE 9-RELATED"/>
    <property type="match status" value="1"/>
</dbReference>
<dbReference type="GO" id="GO:1990538">
    <property type="term" value="F:xylan O-acetyltransferase activity"/>
    <property type="evidence" value="ECO:0007669"/>
    <property type="project" value="UniProtKB-ARBA"/>
</dbReference>
<accession>A0A8J5H9U7</accession>
<feature type="domain" description="Trichome birefringence-like C-terminal" evidence="8">
    <location>
        <begin position="267"/>
        <end position="540"/>
    </location>
</feature>
<evidence type="ECO:0008006" key="12">
    <source>
        <dbReference type="Google" id="ProtNLM"/>
    </source>
</evidence>
<dbReference type="GO" id="GO:0000139">
    <property type="term" value="C:Golgi membrane"/>
    <property type="evidence" value="ECO:0007669"/>
    <property type="project" value="UniProtKB-SubCell"/>
</dbReference>
<organism evidence="10 11">
    <name type="scientific">Zingiber officinale</name>
    <name type="common">Ginger</name>
    <name type="synonym">Amomum zingiber</name>
    <dbReference type="NCBI Taxonomy" id="94328"/>
    <lineage>
        <taxon>Eukaryota</taxon>
        <taxon>Viridiplantae</taxon>
        <taxon>Streptophyta</taxon>
        <taxon>Embryophyta</taxon>
        <taxon>Tracheophyta</taxon>
        <taxon>Spermatophyta</taxon>
        <taxon>Magnoliopsida</taxon>
        <taxon>Liliopsida</taxon>
        <taxon>Zingiberales</taxon>
        <taxon>Zingiberaceae</taxon>
        <taxon>Zingiber</taxon>
    </lineage>
</organism>
<keyword evidence="7" id="KW-0472">Membrane</keyword>
<dbReference type="EMBL" id="JACMSC010000005">
    <property type="protein sequence ID" value="KAG6522487.1"/>
    <property type="molecule type" value="Genomic_DNA"/>
</dbReference>
<comment type="caution">
    <text evidence="10">The sequence shown here is derived from an EMBL/GenBank/DDBJ whole genome shotgun (WGS) entry which is preliminary data.</text>
</comment>
<keyword evidence="11" id="KW-1185">Reference proteome</keyword>
<keyword evidence="5" id="KW-1133">Transmembrane helix</keyword>
<protein>
    <recommendedName>
        <fullName evidence="12">Trichome birefringence-like N-terminal domain-containing protein</fullName>
    </recommendedName>
</protein>
<dbReference type="Proteomes" id="UP000734854">
    <property type="component" value="Unassembled WGS sequence"/>
</dbReference>
<evidence type="ECO:0000256" key="3">
    <source>
        <dbReference type="ARBA" id="ARBA00022692"/>
    </source>
</evidence>
<dbReference type="InterPro" id="IPR029962">
    <property type="entry name" value="TBL"/>
</dbReference>
<evidence type="ECO:0000256" key="6">
    <source>
        <dbReference type="ARBA" id="ARBA00023034"/>
    </source>
</evidence>
<evidence type="ECO:0000256" key="5">
    <source>
        <dbReference type="ARBA" id="ARBA00022989"/>
    </source>
</evidence>
<evidence type="ECO:0000256" key="4">
    <source>
        <dbReference type="ARBA" id="ARBA00022968"/>
    </source>
</evidence>
<proteinExistence type="inferred from homology"/>
<evidence type="ECO:0000256" key="1">
    <source>
        <dbReference type="ARBA" id="ARBA00004323"/>
    </source>
</evidence>
<keyword evidence="3" id="KW-0812">Transmembrane</keyword>
<gene>
    <name evidence="10" type="ORF">ZIOFF_019627</name>
</gene>
<dbReference type="PANTHER" id="PTHR32285:SF235">
    <property type="entry name" value="PROTEIN TRICHOME BIREFRINGENCE-LIKE 16"/>
    <property type="match status" value="1"/>
</dbReference>
<keyword evidence="4" id="KW-0735">Signal-anchor</keyword>
<reference evidence="10 11" key="1">
    <citation type="submission" date="2020-08" db="EMBL/GenBank/DDBJ databases">
        <title>Plant Genome Project.</title>
        <authorList>
            <person name="Zhang R.-G."/>
        </authorList>
    </citation>
    <scope>NUCLEOTIDE SEQUENCE [LARGE SCALE GENOMIC DNA]</scope>
    <source>
        <tissue evidence="10">Rhizome</tissue>
    </source>
</reference>
<evidence type="ECO:0000256" key="7">
    <source>
        <dbReference type="ARBA" id="ARBA00023136"/>
    </source>
</evidence>
<evidence type="ECO:0000259" key="8">
    <source>
        <dbReference type="Pfam" id="PF13839"/>
    </source>
</evidence>
<feature type="domain" description="Trichome birefringence-like N-terminal" evidence="9">
    <location>
        <begin position="196"/>
        <end position="249"/>
    </location>
</feature>
<keyword evidence="6" id="KW-0333">Golgi apparatus</keyword>
<dbReference type="InterPro" id="IPR026057">
    <property type="entry name" value="TBL_C"/>
</dbReference>
<evidence type="ECO:0000313" key="10">
    <source>
        <dbReference type="EMBL" id="KAG6522487.1"/>
    </source>
</evidence>
<comment type="subcellular location">
    <subcellularLocation>
        <location evidence="1">Golgi apparatus membrane</location>
        <topology evidence="1">Single-pass type II membrane protein</topology>
    </subcellularLocation>
</comment>
<dbReference type="InterPro" id="IPR025846">
    <property type="entry name" value="TBL_N"/>
</dbReference>
<dbReference type="Pfam" id="PF14416">
    <property type="entry name" value="PMR5N"/>
    <property type="match status" value="1"/>
</dbReference>
<sequence length="542" mass="61420">MCKCNCVSNTRYVIRYLERYVLSENSVAAHSLLRHILKPFLATVTLSSPIFFLSAIDLFSAAPVGFRPAPVRTDFPFFYIVCMKLGSLNGLKGKQLSLTLIIVFTTLLIWKWERIPHQDPFHQQQEQDFFPQVAKVKYVHEHPLAEEDFPDSDTSVHQTSETVVQALSDNPVGLTTSSKETEENKGFELQTVKIKTCNFAKGKWVADEGRPLYSGFECKQWLSESWSCRLTQREDFSYEKFRWKPEGCDMPGEINSFIFLRVECPPRMQDKTIALVGDSLGRQQFQSLMCMVTGGKERPDVEDVGLQYGFTMSPGDKRPNGWAYWFPSTNTTILYYWSATLCDIEPLNVSNPATSYAMHLDRPTLFLRQNLHKFDVLILNTGHHWNRGKLRANRWEMFVNGSPNTDRKLAAMGSAKDFAVHSVIKWLDSQLQHLPRLKAFYRSISPRHFFNGEWNSGGTCDNIRPLAGGSTVSQNAANNVAALSPVTGTRVVLLDITGLSQLRDESHISKYSSKGTPGIQDCLHWCLPGIPDTWNEVLAAQL</sequence>